<evidence type="ECO:0000256" key="3">
    <source>
        <dbReference type="ARBA" id="ARBA00022723"/>
    </source>
</evidence>
<sequence length="183" mass="20898">MLQWRINKAGEFNVGDEDLADTQLTLSRAAIHTTIMTATDILCELVIQPEVVDEQHSHFGQLRDRITARSRDTGPNIVPEKFDAHRFVDLRTHKVADPINYKNRKQYQFIAVTKDNMGFGYGTHTCPGRFFAANEIKLILARMLLKHDIRMSEGTQMLPVVVMESSSQANPRVQIEFKKAQED</sequence>
<evidence type="ECO:0000256" key="1">
    <source>
        <dbReference type="ARBA" id="ARBA00001971"/>
    </source>
</evidence>
<dbReference type="Proteomes" id="UP001408356">
    <property type="component" value="Unassembled WGS sequence"/>
</dbReference>
<keyword evidence="9" id="KW-1185">Reference proteome</keyword>
<evidence type="ECO:0000256" key="2">
    <source>
        <dbReference type="ARBA" id="ARBA00010617"/>
    </source>
</evidence>
<evidence type="ECO:0000256" key="5">
    <source>
        <dbReference type="ARBA" id="ARBA00023004"/>
    </source>
</evidence>
<reference evidence="8 9" key="1">
    <citation type="journal article" date="2024" name="J. Plant Pathol.">
        <title>Sequence and assembly of the genome of Seiridium unicorne, isolate CBS 538.82, causal agent of cypress canker disease.</title>
        <authorList>
            <person name="Scali E."/>
            <person name="Rocca G.D."/>
            <person name="Danti R."/>
            <person name="Garbelotto M."/>
            <person name="Barberini S."/>
            <person name="Baroncelli R."/>
            <person name="Emiliani G."/>
        </authorList>
    </citation>
    <scope>NUCLEOTIDE SEQUENCE [LARGE SCALE GENOMIC DNA]</scope>
    <source>
        <strain evidence="8 9">BM-138-508</strain>
    </source>
</reference>
<gene>
    <name evidence="8" type="ORF">SUNI508_04994</name>
</gene>
<evidence type="ECO:0000313" key="9">
    <source>
        <dbReference type="Proteomes" id="UP001408356"/>
    </source>
</evidence>
<evidence type="ECO:0000256" key="7">
    <source>
        <dbReference type="RuleBase" id="RU000461"/>
    </source>
</evidence>
<organism evidence="8 9">
    <name type="scientific">Seiridium unicorne</name>
    <dbReference type="NCBI Taxonomy" id="138068"/>
    <lineage>
        <taxon>Eukaryota</taxon>
        <taxon>Fungi</taxon>
        <taxon>Dikarya</taxon>
        <taxon>Ascomycota</taxon>
        <taxon>Pezizomycotina</taxon>
        <taxon>Sordariomycetes</taxon>
        <taxon>Xylariomycetidae</taxon>
        <taxon>Amphisphaeriales</taxon>
        <taxon>Sporocadaceae</taxon>
        <taxon>Seiridium</taxon>
    </lineage>
</organism>
<dbReference type="InterPro" id="IPR001128">
    <property type="entry name" value="Cyt_P450"/>
</dbReference>
<accession>A0ABR2V5Y1</accession>
<keyword evidence="3 7" id="KW-0479">Metal-binding</keyword>
<evidence type="ECO:0000256" key="4">
    <source>
        <dbReference type="ARBA" id="ARBA00023002"/>
    </source>
</evidence>
<evidence type="ECO:0000256" key="6">
    <source>
        <dbReference type="ARBA" id="ARBA00023033"/>
    </source>
</evidence>
<dbReference type="Gene3D" id="1.10.630.10">
    <property type="entry name" value="Cytochrome P450"/>
    <property type="match status" value="1"/>
</dbReference>
<comment type="cofactor">
    <cofactor evidence="1">
        <name>heme</name>
        <dbReference type="ChEBI" id="CHEBI:30413"/>
    </cofactor>
</comment>
<dbReference type="InterPro" id="IPR017972">
    <property type="entry name" value="Cyt_P450_CS"/>
</dbReference>
<keyword evidence="7" id="KW-0349">Heme</keyword>
<dbReference type="InterPro" id="IPR036396">
    <property type="entry name" value="Cyt_P450_sf"/>
</dbReference>
<protein>
    <submittedName>
        <fullName evidence="8">Ent-kaurene oxidase</fullName>
    </submittedName>
</protein>
<keyword evidence="6 7" id="KW-0503">Monooxygenase</keyword>
<proteinExistence type="inferred from homology"/>
<dbReference type="EMBL" id="JARVKF010000124">
    <property type="protein sequence ID" value="KAK9422315.1"/>
    <property type="molecule type" value="Genomic_DNA"/>
</dbReference>
<dbReference type="PANTHER" id="PTHR46206:SF7">
    <property type="entry name" value="P450, PUTATIVE (EUROFUNG)-RELATED"/>
    <property type="match status" value="1"/>
</dbReference>
<comment type="caution">
    <text evidence="8">The sequence shown here is derived from an EMBL/GenBank/DDBJ whole genome shotgun (WGS) entry which is preliminary data.</text>
</comment>
<dbReference type="PRINTS" id="PR00465">
    <property type="entry name" value="EP450IV"/>
</dbReference>
<keyword evidence="5 7" id="KW-0408">Iron</keyword>
<comment type="similarity">
    <text evidence="2 7">Belongs to the cytochrome P450 family.</text>
</comment>
<dbReference type="PROSITE" id="PS00086">
    <property type="entry name" value="CYTOCHROME_P450"/>
    <property type="match status" value="1"/>
</dbReference>
<evidence type="ECO:0000313" key="8">
    <source>
        <dbReference type="EMBL" id="KAK9422315.1"/>
    </source>
</evidence>
<dbReference type="InterPro" id="IPR002403">
    <property type="entry name" value="Cyt_P450_E_grp-IV"/>
</dbReference>
<dbReference type="PANTHER" id="PTHR46206">
    <property type="entry name" value="CYTOCHROME P450"/>
    <property type="match status" value="1"/>
</dbReference>
<dbReference type="SUPFAM" id="SSF48264">
    <property type="entry name" value="Cytochrome P450"/>
    <property type="match status" value="1"/>
</dbReference>
<name>A0ABR2V5Y1_9PEZI</name>
<dbReference type="Pfam" id="PF00067">
    <property type="entry name" value="p450"/>
    <property type="match status" value="1"/>
</dbReference>
<keyword evidence="4 7" id="KW-0560">Oxidoreductase</keyword>